<evidence type="ECO:0000256" key="10">
    <source>
        <dbReference type="RuleBase" id="RU367136"/>
    </source>
</evidence>
<dbReference type="InterPro" id="IPR027054">
    <property type="entry name" value="ALG2"/>
</dbReference>
<dbReference type="EC" id="2.4.1.257" evidence="10"/>
<keyword evidence="7 10" id="KW-0472">Membrane</keyword>
<comment type="pathway">
    <text evidence="1 10">Protein modification; protein glycosylation.</text>
</comment>
<keyword evidence="6 10" id="KW-1133">Transmembrane helix</keyword>
<evidence type="ECO:0000256" key="6">
    <source>
        <dbReference type="ARBA" id="ARBA00022989"/>
    </source>
</evidence>
<feature type="domain" description="Glycosyltransferase subfamily 4-like N-terminal" evidence="12">
    <location>
        <begin position="34"/>
        <end position="193"/>
    </location>
</feature>
<dbReference type="PANTHER" id="PTHR45918:SF1">
    <property type="entry name" value="ALPHA-1,3_1,6-MANNOSYLTRANSFERASE ALG2"/>
    <property type="match status" value="1"/>
</dbReference>
<dbReference type="GO" id="GO:0005789">
    <property type="term" value="C:endoplasmic reticulum membrane"/>
    <property type="evidence" value="ECO:0007669"/>
    <property type="project" value="UniProtKB-SubCell"/>
</dbReference>
<comment type="function">
    <text evidence="10">Mannosylates Man(2)GlcNAc(2)-dolichol diphosphate and Man(1)GlcNAc(2)-dolichol diphosphate to form Man(3)GlcNAc(2)-dolichol diphosphate.</text>
</comment>
<keyword evidence="2 10" id="KW-0328">Glycosyltransferase</keyword>
<keyword evidence="3 10" id="KW-0808">Transferase</keyword>
<evidence type="ECO:0000259" key="12">
    <source>
        <dbReference type="Pfam" id="PF13439"/>
    </source>
</evidence>
<dbReference type="FunFam" id="3.40.50.2000:FF:000210">
    <property type="entry name" value="Alpha-1,3/1,6-mannosyltransferase ALG2"/>
    <property type="match status" value="1"/>
</dbReference>
<dbReference type="AlphaFoldDB" id="A0A835CY16"/>
<organism evidence="13 14">
    <name type="scientific">Aphidius gifuensis</name>
    <name type="common">Parasitoid wasp</name>
    <dbReference type="NCBI Taxonomy" id="684658"/>
    <lineage>
        <taxon>Eukaryota</taxon>
        <taxon>Metazoa</taxon>
        <taxon>Ecdysozoa</taxon>
        <taxon>Arthropoda</taxon>
        <taxon>Hexapoda</taxon>
        <taxon>Insecta</taxon>
        <taxon>Pterygota</taxon>
        <taxon>Neoptera</taxon>
        <taxon>Endopterygota</taxon>
        <taxon>Hymenoptera</taxon>
        <taxon>Apocrita</taxon>
        <taxon>Ichneumonoidea</taxon>
        <taxon>Braconidae</taxon>
        <taxon>Aphidiinae</taxon>
        <taxon>Aphidius</taxon>
    </lineage>
</organism>
<evidence type="ECO:0000256" key="1">
    <source>
        <dbReference type="ARBA" id="ARBA00004922"/>
    </source>
</evidence>
<evidence type="ECO:0000313" key="13">
    <source>
        <dbReference type="EMBL" id="KAF7997190.1"/>
    </source>
</evidence>
<reference evidence="13 14" key="1">
    <citation type="submission" date="2020-08" db="EMBL/GenBank/DDBJ databases">
        <title>Aphidius gifuensis genome sequencing and assembly.</title>
        <authorList>
            <person name="Du Z."/>
        </authorList>
    </citation>
    <scope>NUCLEOTIDE SEQUENCE [LARGE SCALE GENOMIC DNA]</scope>
    <source>
        <strain evidence="13">YNYX2018</strain>
        <tissue evidence="13">Adults</tissue>
    </source>
</reference>
<dbReference type="Gene3D" id="3.40.50.2000">
    <property type="entry name" value="Glycogen Phosphorylase B"/>
    <property type="match status" value="2"/>
</dbReference>
<dbReference type="InterPro" id="IPR001296">
    <property type="entry name" value="Glyco_trans_1"/>
</dbReference>
<evidence type="ECO:0000256" key="7">
    <source>
        <dbReference type="ARBA" id="ARBA00023136"/>
    </source>
</evidence>
<evidence type="ECO:0000256" key="8">
    <source>
        <dbReference type="ARBA" id="ARBA00045103"/>
    </source>
</evidence>
<evidence type="ECO:0000256" key="9">
    <source>
        <dbReference type="ARBA" id="ARBA00045104"/>
    </source>
</evidence>
<keyword evidence="4 10" id="KW-0812">Transmembrane</keyword>
<protein>
    <recommendedName>
        <fullName evidence="10">Alpha-1,3/1,6-mannosyltransferase ALG2</fullName>
        <ecNumber evidence="10">2.4.1.132</ecNumber>
        <ecNumber evidence="10">2.4.1.257</ecNumber>
    </recommendedName>
    <alternativeName>
        <fullName evidence="10">GDP-Man:Man(1)GlcNAc(2)-PP-Dol alpha-1,3-mannosyltransferase</fullName>
    </alternativeName>
</protein>
<feature type="transmembrane region" description="Helical" evidence="10">
    <location>
        <begin position="93"/>
        <end position="111"/>
    </location>
</feature>
<sequence length="426" mass="48483">MDVCDTTVTINQLIVIGQTKIMVKITLLHPDLGIGGAERLVVDAALALKKQGHDVNFVTTHHDHGHCFAETLDGTIPVTVVGDWIPRHIFKKFYALLAYIRMIYAACYMLLVMSNKPDIVICDLVSICIPFLRLFRPKIIFYCHHPDQLLSTRGSLLKTFYRIPLNYLEQITTGQADKIFVNSCYTLEVFKKTFTKLTIQPDILYPSIHTEFFDSQRISSLEKTLDQKLPHNSNILLSINRYERKKNLGLALYALAELKNLLSTDEWNKTLLIMAGGYDKRVEENVDHYMELCGMADELGISDKVLFLRSPSDNDKMSLLKYCKILIYTPPNEHFGIVPLEAMYFEKPVIAHNSGGPRETIINNNTGFLIDELNGQAFAQSIVKLINDETMRLTFGENGKNRVMKIFSFDAFSEQLNKTVMQLSSL</sequence>
<comment type="catalytic activity">
    <reaction evidence="8 10">
        <text>a beta-D-Man-(1-&gt;4)-beta-D-GlcNAc-(1-&gt;4)-alpha-D-GlcNAc-diphospho-di-trans,poly-cis-dolichol + GDP-alpha-D-mannose = an alpha-D-Man-(1-&gt;3)-beta-D-Man-(1-&gt;4)-beta-D-GlcNAc-(1-&gt;4)-alpha-D-GlcNAc-diphospho-di-trans,poly-cis-dolichol + GDP + H(+)</text>
        <dbReference type="Rhea" id="RHEA:29515"/>
        <dbReference type="Rhea" id="RHEA-COMP:19511"/>
        <dbReference type="Rhea" id="RHEA-COMP:19513"/>
        <dbReference type="ChEBI" id="CHEBI:15378"/>
        <dbReference type="ChEBI" id="CHEBI:57527"/>
        <dbReference type="ChEBI" id="CHEBI:58189"/>
        <dbReference type="ChEBI" id="CHEBI:58472"/>
        <dbReference type="ChEBI" id="CHEBI:132510"/>
        <dbReference type="EC" id="2.4.1.132"/>
    </reaction>
    <physiologicalReaction direction="left-to-right" evidence="8 10">
        <dbReference type="Rhea" id="RHEA:29516"/>
    </physiologicalReaction>
</comment>
<comment type="catalytic activity">
    <reaction evidence="9 10">
        <text>an alpha-D-Man-(1-&gt;3)-beta-D-Man-(1-&gt;4)-beta-D-GlcNAc-(1-&gt;4)-alpha-D-GlcNAc-diphospho-di-trans,poly-cis-dolichol + GDP-alpha-D-mannose = an alpha-D-Man-(1-&gt;3)-[alpha-D-Man-(1-&gt;6)]-beta-D-Man-(1-&gt;4)-beta-D-GlcNAc-(1-&gt;4)-alpha-D-GlcNAc-diphospho-di-trans,poly-cis-dolichol + GDP + H(+)</text>
        <dbReference type="Rhea" id="RHEA:29519"/>
        <dbReference type="Rhea" id="RHEA-COMP:19513"/>
        <dbReference type="Rhea" id="RHEA-COMP:19515"/>
        <dbReference type="ChEBI" id="CHEBI:15378"/>
        <dbReference type="ChEBI" id="CHEBI:57527"/>
        <dbReference type="ChEBI" id="CHEBI:58189"/>
        <dbReference type="ChEBI" id="CHEBI:132510"/>
        <dbReference type="ChEBI" id="CHEBI:132511"/>
        <dbReference type="EC" id="2.4.1.257"/>
    </reaction>
    <physiologicalReaction direction="left-to-right" evidence="9 10">
        <dbReference type="Rhea" id="RHEA:29520"/>
    </physiologicalReaction>
</comment>
<dbReference type="EC" id="2.4.1.132" evidence="10"/>
<dbReference type="CDD" id="cd03805">
    <property type="entry name" value="GT4_ALG2-like"/>
    <property type="match status" value="1"/>
</dbReference>
<dbReference type="SUPFAM" id="SSF53756">
    <property type="entry name" value="UDP-Glycosyltransferase/glycogen phosphorylase"/>
    <property type="match status" value="1"/>
</dbReference>
<dbReference type="PANTHER" id="PTHR45918">
    <property type="entry name" value="ALPHA-1,3/1,6-MANNOSYLTRANSFERASE ALG2"/>
    <property type="match status" value="1"/>
</dbReference>
<proteinExistence type="inferred from homology"/>
<dbReference type="Pfam" id="PF00534">
    <property type="entry name" value="Glycos_transf_1"/>
    <property type="match status" value="1"/>
</dbReference>
<gene>
    <name evidence="13" type="ORF">HCN44_005467</name>
</gene>
<comment type="subcellular location">
    <subcellularLocation>
        <location evidence="10">Endoplasmic reticulum membrane</location>
        <topology evidence="10">Single-pass membrane protein</topology>
    </subcellularLocation>
</comment>
<feature type="domain" description="Glycosyl transferase family 1" evidence="11">
    <location>
        <begin position="228"/>
        <end position="402"/>
    </location>
</feature>
<name>A0A835CY16_APHGI</name>
<dbReference type="Pfam" id="PF13439">
    <property type="entry name" value="Glyco_transf_4"/>
    <property type="match status" value="1"/>
</dbReference>
<dbReference type="InterPro" id="IPR028098">
    <property type="entry name" value="Glyco_trans_4-like_N"/>
</dbReference>
<comment type="similarity">
    <text evidence="10">Belongs to the glycosyltransferase group 1 family.</text>
</comment>
<keyword evidence="5" id="KW-0256">Endoplasmic reticulum</keyword>
<evidence type="ECO:0000259" key="11">
    <source>
        <dbReference type="Pfam" id="PF00534"/>
    </source>
</evidence>
<keyword evidence="14" id="KW-1185">Reference proteome</keyword>
<accession>A0A835CY16</accession>
<evidence type="ECO:0000313" key="14">
    <source>
        <dbReference type="Proteomes" id="UP000639338"/>
    </source>
</evidence>
<dbReference type="EMBL" id="JACMRX010000001">
    <property type="protein sequence ID" value="KAF7997190.1"/>
    <property type="molecule type" value="Genomic_DNA"/>
</dbReference>
<dbReference type="UniPathway" id="UPA00378"/>
<evidence type="ECO:0000256" key="4">
    <source>
        <dbReference type="ARBA" id="ARBA00022692"/>
    </source>
</evidence>
<evidence type="ECO:0000256" key="3">
    <source>
        <dbReference type="ARBA" id="ARBA00022679"/>
    </source>
</evidence>
<dbReference type="OrthoDB" id="448893at2759"/>
<dbReference type="GO" id="GO:0004378">
    <property type="term" value="F:GDP-Man:Man(1)GlcNAc(2)-PP-Dol alpha-1,3-mannosyltransferase activity"/>
    <property type="evidence" value="ECO:0007669"/>
    <property type="project" value="UniProtKB-UniRule"/>
</dbReference>
<dbReference type="GO" id="GO:0102704">
    <property type="term" value="F:GDP-Man:Man(2)GlcNAc(2)-PP-Dol alpha-1,6-mannosyltransferase activity"/>
    <property type="evidence" value="ECO:0007669"/>
    <property type="project" value="UniProtKB-UniRule"/>
</dbReference>
<comment type="caution">
    <text evidence="13">The sequence shown here is derived from an EMBL/GenBank/DDBJ whole genome shotgun (WGS) entry which is preliminary data.</text>
</comment>
<dbReference type="Proteomes" id="UP000639338">
    <property type="component" value="Unassembled WGS sequence"/>
</dbReference>
<evidence type="ECO:0000256" key="5">
    <source>
        <dbReference type="ARBA" id="ARBA00022824"/>
    </source>
</evidence>
<evidence type="ECO:0000256" key="2">
    <source>
        <dbReference type="ARBA" id="ARBA00022676"/>
    </source>
</evidence>